<dbReference type="InterPro" id="IPR014756">
    <property type="entry name" value="Ig_E-set"/>
</dbReference>
<feature type="region of interest" description="Disordered" evidence="1">
    <location>
        <begin position="1"/>
        <end position="29"/>
    </location>
</feature>
<organism evidence="2">
    <name type="scientific">Medicago truncatula</name>
    <name type="common">Barrel medic</name>
    <name type="synonym">Medicago tribuloides</name>
    <dbReference type="NCBI Taxonomy" id="3880"/>
    <lineage>
        <taxon>Eukaryota</taxon>
        <taxon>Viridiplantae</taxon>
        <taxon>Streptophyta</taxon>
        <taxon>Embryophyta</taxon>
        <taxon>Tracheophyta</taxon>
        <taxon>Spermatophyta</taxon>
        <taxon>Magnoliopsida</taxon>
        <taxon>eudicotyledons</taxon>
        <taxon>Gunneridae</taxon>
        <taxon>Pentapetalae</taxon>
        <taxon>rosids</taxon>
        <taxon>fabids</taxon>
        <taxon>Fabales</taxon>
        <taxon>Fabaceae</taxon>
        <taxon>Papilionoideae</taxon>
        <taxon>50 kb inversion clade</taxon>
        <taxon>NPAAA clade</taxon>
        <taxon>Hologalegina</taxon>
        <taxon>IRL clade</taxon>
        <taxon>Trifolieae</taxon>
        <taxon>Medicago</taxon>
    </lineage>
</organism>
<reference evidence="2" key="1">
    <citation type="submission" date="2012-05" db="EMBL/GenBank/DDBJ databases">
        <authorList>
            <person name="Krishnakumar V."/>
            <person name="Cheung F."/>
            <person name="Xiao Y."/>
            <person name="Chan A."/>
            <person name="Moskal W.A."/>
            <person name="Town C.D."/>
        </authorList>
    </citation>
    <scope>NUCLEOTIDE SEQUENCE</scope>
</reference>
<dbReference type="ExpressionAtlas" id="I3SFS4">
    <property type="expression patterns" value="differential"/>
</dbReference>
<feature type="compositionally biased region" description="Acidic residues" evidence="1">
    <location>
        <begin position="105"/>
        <end position="132"/>
    </location>
</feature>
<protein>
    <submittedName>
        <fullName evidence="2">Uncharacterized protein</fullName>
    </submittedName>
</protein>
<dbReference type="SUPFAM" id="SSF81296">
    <property type="entry name" value="E set domains"/>
    <property type="match status" value="1"/>
</dbReference>
<accession>I3SFS4</accession>
<sequence>MDEGAAVTAASKAIAESKEGSGASPKETSKAVAEAVEKVEGGSRLVMGKFQAPSEGNYNLTCYCLCDSWLGCDRKTNIKFKVLKRTRAGTRGAVLADEGPIMEGGVEEDEDNEDEEYDDDYESEYSGDEEDDQNSKNKNQAANGTTNKNGEAAEGSGSDEE</sequence>
<feature type="compositionally biased region" description="Polar residues" evidence="1">
    <location>
        <begin position="136"/>
        <end position="149"/>
    </location>
</feature>
<dbReference type="AlphaFoldDB" id="I3SFS4"/>
<feature type="region of interest" description="Disordered" evidence="1">
    <location>
        <begin position="89"/>
        <end position="161"/>
    </location>
</feature>
<evidence type="ECO:0000256" key="1">
    <source>
        <dbReference type="SAM" id="MobiDB-lite"/>
    </source>
</evidence>
<dbReference type="EMBL" id="BT139321">
    <property type="protein sequence ID" value="AFK39116.1"/>
    <property type="molecule type" value="mRNA"/>
</dbReference>
<name>I3SFS4_MEDTR</name>
<evidence type="ECO:0000313" key="2">
    <source>
        <dbReference type="EMBL" id="AFK39116.1"/>
    </source>
</evidence>
<dbReference type="InterPro" id="IPR035892">
    <property type="entry name" value="C2_domain_sf"/>
</dbReference>
<dbReference type="Gene3D" id="2.60.40.150">
    <property type="entry name" value="C2 domain"/>
    <property type="match status" value="1"/>
</dbReference>
<dbReference type="PANTHER" id="PTHR24075:SF0">
    <property type="entry name" value="TRANSLOCATION PROTEIN SEC63 HOMOLOG"/>
    <property type="match status" value="1"/>
</dbReference>
<dbReference type="PANTHER" id="PTHR24075">
    <property type="entry name" value="SEC63 DOMAIN-CONTAINING"/>
    <property type="match status" value="1"/>
</dbReference>
<feature type="compositionally biased region" description="Low complexity" evidence="1">
    <location>
        <begin position="150"/>
        <end position="161"/>
    </location>
</feature>
<proteinExistence type="evidence at transcript level"/>